<proteinExistence type="predicted"/>
<dbReference type="AlphaFoldDB" id="A0A0E9WE40"/>
<organism evidence="1">
    <name type="scientific">Anguilla anguilla</name>
    <name type="common">European freshwater eel</name>
    <name type="synonym">Muraena anguilla</name>
    <dbReference type="NCBI Taxonomy" id="7936"/>
    <lineage>
        <taxon>Eukaryota</taxon>
        <taxon>Metazoa</taxon>
        <taxon>Chordata</taxon>
        <taxon>Craniata</taxon>
        <taxon>Vertebrata</taxon>
        <taxon>Euteleostomi</taxon>
        <taxon>Actinopterygii</taxon>
        <taxon>Neopterygii</taxon>
        <taxon>Teleostei</taxon>
        <taxon>Anguilliformes</taxon>
        <taxon>Anguillidae</taxon>
        <taxon>Anguilla</taxon>
    </lineage>
</organism>
<dbReference type="EMBL" id="GBXM01020844">
    <property type="protein sequence ID" value="JAH87733.1"/>
    <property type="molecule type" value="Transcribed_RNA"/>
</dbReference>
<protein>
    <submittedName>
        <fullName evidence="1">Uncharacterized protein</fullName>
    </submittedName>
</protein>
<name>A0A0E9WE40_ANGAN</name>
<reference evidence="1" key="2">
    <citation type="journal article" date="2015" name="Fish Shellfish Immunol.">
        <title>Early steps in the European eel (Anguilla anguilla)-Vibrio vulnificus interaction in the gills: Role of the RtxA13 toxin.</title>
        <authorList>
            <person name="Callol A."/>
            <person name="Pajuelo D."/>
            <person name="Ebbesson L."/>
            <person name="Teles M."/>
            <person name="MacKenzie S."/>
            <person name="Amaro C."/>
        </authorList>
    </citation>
    <scope>NUCLEOTIDE SEQUENCE</scope>
</reference>
<reference evidence="1" key="1">
    <citation type="submission" date="2014-11" db="EMBL/GenBank/DDBJ databases">
        <authorList>
            <person name="Amaro Gonzalez C."/>
        </authorList>
    </citation>
    <scope>NUCLEOTIDE SEQUENCE</scope>
</reference>
<evidence type="ECO:0000313" key="1">
    <source>
        <dbReference type="EMBL" id="JAH87733.1"/>
    </source>
</evidence>
<accession>A0A0E9WE40</accession>
<sequence>MASSSNITTITRYVIQVCYLIYNSLDSTVSVQSVALA</sequence>